<dbReference type="GO" id="GO:0005739">
    <property type="term" value="C:mitochondrion"/>
    <property type="evidence" value="ECO:0007669"/>
    <property type="project" value="TreeGrafter"/>
</dbReference>
<comment type="similarity">
    <text evidence="1">Belongs to the IPP transferase family.</text>
</comment>
<dbReference type="SUPFAM" id="SSF52540">
    <property type="entry name" value="P-loop containing nucleoside triphosphate hydrolases"/>
    <property type="match status" value="1"/>
</dbReference>
<evidence type="ECO:0000256" key="1">
    <source>
        <dbReference type="ARBA" id="ARBA00005842"/>
    </source>
</evidence>
<dbReference type="WBParaSite" id="nRc.2.0.1.t16683-RA">
    <property type="protein sequence ID" value="nRc.2.0.1.t16683-RA"/>
    <property type="gene ID" value="nRc.2.0.1.g16683"/>
</dbReference>
<evidence type="ECO:0000313" key="6">
    <source>
        <dbReference type="WBParaSite" id="nRc.2.0.1.t16683-RA"/>
    </source>
</evidence>
<dbReference type="PANTHER" id="PTHR11088">
    <property type="entry name" value="TRNA DIMETHYLALLYLTRANSFERASE"/>
    <property type="match status" value="1"/>
</dbReference>
<reference evidence="6" key="1">
    <citation type="submission" date="2022-11" db="UniProtKB">
        <authorList>
            <consortium name="WormBaseParasite"/>
        </authorList>
    </citation>
    <scope>IDENTIFICATION</scope>
</reference>
<evidence type="ECO:0000256" key="2">
    <source>
        <dbReference type="ARBA" id="ARBA00022679"/>
    </source>
</evidence>
<dbReference type="PANTHER" id="PTHR11088:SF89">
    <property type="entry name" value="TRNA DIMETHYLALLYLTRANSFERASE"/>
    <property type="match status" value="1"/>
</dbReference>
<evidence type="ECO:0000256" key="3">
    <source>
        <dbReference type="ARBA" id="ARBA00022741"/>
    </source>
</evidence>
<organism evidence="5 6">
    <name type="scientific">Romanomermis culicivorax</name>
    <name type="common">Nematode worm</name>
    <dbReference type="NCBI Taxonomy" id="13658"/>
    <lineage>
        <taxon>Eukaryota</taxon>
        <taxon>Metazoa</taxon>
        <taxon>Ecdysozoa</taxon>
        <taxon>Nematoda</taxon>
        <taxon>Enoplea</taxon>
        <taxon>Dorylaimia</taxon>
        <taxon>Mermithida</taxon>
        <taxon>Mermithoidea</taxon>
        <taxon>Mermithidae</taxon>
        <taxon>Romanomermis</taxon>
    </lineage>
</organism>
<protein>
    <submittedName>
        <fullName evidence="6">Uncharacterized protein</fullName>
    </submittedName>
</protein>
<dbReference type="InterPro" id="IPR027417">
    <property type="entry name" value="P-loop_NTPase"/>
</dbReference>
<keyword evidence="2" id="KW-0808">Transferase</keyword>
<dbReference type="Pfam" id="PF01715">
    <property type="entry name" value="IPPT"/>
    <property type="match status" value="1"/>
</dbReference>
<dbReference type="GO" id="GO:0005524">
    <property type="term" value="F:ATP binding"/>
    <property type="evidence" value="ECO:0007669"/>
    <property type="project" value="UniProtKB-KW"/>
</dbReference>
<keyword evidence="4" id="KW-0067">ATP-binding</keyword>
<sequence>MILRTLVRNLEKLVRKSMPTCAPKISLEESEKRKILFILGPTGCGKTKLSIEICKKFDGEIVSTDSMQIYRALDIATNKITVEEMENVPHHMMSFLDPLTLGYTVVNFRNQALNVIADIHSRGKLPVVVGGTNYYVEALLWKILLVRVPHNVTIFSQFIYYFISMNSSASHCRCLFRLVGVVASSTKSNYGFSRLFP</sequence>
<dbReference type="Gene3D" id="3.40.50.300">
    <property type="entry name" value="P-loop containing nucleotide triphosphate hydrolases"/>
    <property type="match status" value="1"/>
</dbReference>
<name>A0A915IR55_ROMCU</name>
<dbReference type="Proteomes" id="UP000887565">
    <property type="component" value="Unplaced"/>
</dbReference>
<evidence type="ECO:0000256" key="4">
    <source>
        <dbReference type="ARBA" id="ARBA00022840"/>
    </source>
</evidence>
<proteinExistence type="inferred from homology"/>
<keyword evidence="3" id="KW-0547">Nucleotide-binding</keyword>
<accession>A0A915IR55</accession>
<keyword evidence="5" id="KW-1185">Reference proteome</keyword>
<evidence type="ECO:0000313" key="5">
    <source>
        <dbReference type="Proteomes" id="UP000887565"/>
    </source>
</evidence>
<dbReference type="GO" id="GO:0006400">
    <property type="term" value="P:tRNA modification"/>
    <property type="evidence" value="ECO:0007669"/>
    <property type="project" value="TreeGrafter"/>
</dbReference>
<dbReference type="GO" id="GO:0052381">
    <property type="term" value="F:tRNA dimethylallyltransferase activity"/>
    <property type="evidence" value="ECO:0007669"/>
    <property type="project" value="TreeGrafter"/>
</dbReference>
<dbReference type="AlphaFoldDB" id="A0A915IR55"/>
<dbReference type="InterPro" id="IPR039657">
    <property type="entry name" value="Dimethylallyltransferase"/>
</dbReference>